<dbReference type="InterPro" id="IPR013211">
    <property type="entry name" value="LVIVD"/>
</dbReference>
<dbReference type="EMBL" id="JAVRHU010000002">
    <property type="protein sequence ID" value="MDT0621625.1"/>
    <property type="molecule type" value="Genomic_DNA"/>
</dbReference>
<accession>A0ABU3BHM5</accession>
<evidence type="ECO:0000313" key="2">
    <source>
        <dbReference type="Proteomes" id="UP001250662"/>
    </source>
</evidence>
<reference evidence="1 2" key="1">
    <citation type="submission" date="2023-09" db="EMBL/GenBank/DDBJ databases">
        <authorList>
            <person name="Rey-Velasco X."/>
        </authorList>
    </citation>
    <scope>NUCLEOTIDE SEQUENCE [LARGE SCALE GENOMIC DNA]</scope>
    <source>
        <strain evidence="1 2">P007</strain>
    </source>
</reference>
<evidence type="ECO:0008006" key="3">
    <source>
        <dbReference type="Google" id="ProtNLM"/>
    </source>
</evidence>
<dbReference type="PROSITE" id="PS51257">
    <property type="entry name" value="PROKAR_LIPOPROTEIN"/>
    <property type="match status" value="1"/>
</dbReference>
<name>A0ABU3BHM5_9FLAO</name>
<dbReference type="Proteomes" id="UP001250662">
    <property type="component" value="Unassembled WGS sequence"/>
</dbReference>
<evidence type="ECO:0000313" key="1">
    <source>
        <dbReference type="EMBL" id="MDT0621625.1"/>
    </source>
</evidence>
<organism evidence="1 2">
    <name type="scientific">Croceitalea vernalis</name>
    <dbReference type="NCBI Taxonomy" id="3075599"/>
    <lineage>
        <taxon>Bacteria</taxon>
        <taxon>Pseudomonadati</taxon>
        <taxon>Bacteroidota</taxon>
        <taxon>Flavobacteriia</taxon>
        <taxon>Flavobacteriales</taxon>
        <taxon>Flavobacteriaceae</taxon>
        <taxon>Croceitalea</taxon>
    </lineage>
</organism>
<keyword evidence="2" id="KW-1185">Reference proteome</keyword>
<dbReference type="SUPFAM" id="SSF50965">
    <property type="entry name" value="Galactose oxidase, central domain"/>
    <property type="match status" value="1"/>
</dbReference>
<sequence>MKKVLLYAFLVSIVITSCTDSTTIFEQEEASFGNETNATVLTNSIIYDKSGAMEIYEENFQTGAQSIFANEQAGNYPLALVAQVAPPSFSGAENLTATDIHIDGDYAYISYNTAGADYKGAVDIVNVSDPAAPRLTGRAYSYDKDLNAIYYSNGYIYVVGGVDAEQSALASANSVVIKVAASNGRFDTSDLTYNYQEGFNANDALVANGSLYVTSGRDGYVTEFDTSSLEIVNEVPFQDLRSVVIKDGTYLVLDASAGVRILNSDLQETSQIQIDSDFREADKRTLDIMGDKVIVAEGRNGAGVYNINTGAFQEYIPITINPADVIESDIVTNATAYNEGVILMANGGAGLGLAEEEDDILSTVGVIELDGSTNYVASKGDYIFAASGREGLQIIKMNKPSEDLAEKCSGTPTYSGNANLNVAASQSLAYSGSRRFRSISVSGSLLLCGTWTVNNAVSIADNGLFEMRGTFIVARNNRRRDLTVGENATLRIEGNLTIYGDLILEDNATIEFIGDTSRVNIFGKVTGANNANVLGTFDDIQDKF</sequence>
<dbReference type="InterPro" id="IPR011043">
    <property type="entry name" value="Gal_Oxase/kelch_b-propeller"/>
</dbReference>
<dbReference type="Pfam" id="PF08309">
    <property type="entry name" value="LVIVD"/>
    <property type="match status" value="1"/>
</dbReference>
<comment type="caution">
    <text evidence="1">The sequence shown here is derived from an EMBL/GenBank/DDBJ whole genome shotgun (WGS) entry which is preliminary data.</text>
</comment>
<dbReference type="InterPro" id="IPR015943">
    <property type="entry name" value="WD40/YVTN_repeat-like_dom_sf"/>
</dbReference>
<gene>
    <name evidence="1" type="ORF">RM520_08305</name>
</gene>
<proteinExistence type="predicted"/>
<protein>
    <recommendedName>
        <fullName evidence="3">LVIVD repeat-containing protein</fullName>
    </recommendedName>
</protein>
<dbReference type="RefSeq" id="WP_311387675.1">
    <property type="nucleotide sequence ID" value="NZ_JAVRHU010000002.1"/>
</dbReference>
<dbReference type="Gene3D" id="2.130.10.10">
    <property type="entry name" value="YVTN repeat-like/Quinoprotein amine dehydrogenase"/>
    <property type="match status" value="1"/>
</dbReference>